<dbReference type="SUPFAM" id="SSF51445">
    <property type="entry name" value="(Trans)glycosidases"/>
    <property type="match status" value="1"/>
</dbReference>
<dbReference type="HOGENOM" id="CLU_011259_1_2_6"/>
<feature type="chain" id="PRO_5005142856" description="Arabinogalactan endo-beta-1,4-galactanase" evidence="4">
    <location>
        <begin position="20"/>
        <end position="650"/>
    </location>
</feature>
<feature type="signal peptide" evidence="4">
    <location>
        <begin position="1"/>
        <end position="19"/>
    </location>
</feature>
<dbReference type="Pfam" id="PF07745">
    <property type="entry name" value="Glyco_hydro_53"/>
    <property type="match status" value="1"/>
</dbReference>
<dbReference type="PROSITE" id="PS51257">
    <property type="entry name" value="PROKAR_LIPOPROTEIN"/>
    <property type="match status" value="1"/>
</dbReference>
<proteinExistence type="inferred from homology"/>
<keyword evidence="4" id="KW-0732">Signal</keyword>
<comment type="similarity">
    <text evidence="1 4">Belongs to the glycosyl hydrolase 53 family.</text>
</comment>
<keyword evidence="7" id="KW-1185">Reference proteome</keyword>
<keyword evidence="3 4" id="KW-0326">Glycosidase</keyword>
<dbReference type="PANTHER" id="PTHR34983:SF2">
    <property type="entry name" value="ENDO-BETA-1,4-GALACTANASE"/>
    <property type="match status" value="1"/>
</dbReference>
<keyword evidence="2 4" id="KW-0378">Hydrolase</keyword>
<evidence type="ECO:0000313" key="6">
    <source>
        <dbReference type="EMBL" id="ABD82084.1"/>
    </source>
</evidence>
<feature type="compositionally biased region" description="Acidic residues" evidence="5">
    <location>
        <begin position="37"/>
        <end position="52"/>
    </location>
</feature>
<dbReference type="OrthoDB" id="9768786at2"/>
<gene>
    <name evidence="6" type="primary">arg53C</name>
    <name evidence="6" type="ordered locus">Sde_2827</name>
</gene>
<organism evidence="6 7">
    <name type="scientific">Saccharophagus degradans (strain 2-40 / ATCC 43961 / DSM 17024)</name>
    <dbReference type="NCBI Taxonomy" id="203122"/>
    <lineage>
        <taxon>Bacteria</taxon>
        <taxon>Pseudomonadati</taxon>
        <taxon>Pseudomonadota</taxon>
        <taxon>Gammaproteobacteria</taxon>
        <taxon>Cellvibrionales</taxon>
        <taxon>Cellvibrionaceae</taxon>
        <taxon>Saccharophagus</taxon>
    </lineage>
</organism>
<dbReference type="GeneID" id="98615685"/>
<evidence type="ECO:0000313" key="7">
    <source>
        <dbReference type="Proteomes" id="UP000001947"/>
    </source>
</evidence>
<dbReference type="GO" id="GO:0015926">
    <property type="term" value="F:glucosidase activity"/>
    <property type="evidence" value="ECO:0007669"/>
    <property type="project" value="InterPro"/>
</dbReference>
<protein>
    <recommendedName>
        <fullName evidence="4">Arabinogalactan endo-beta-1,4-galactanase</fullName>
        <ecNumber evidence="4">3.2.1.89</ecNumber>
    </recommendedName>
</protein>
<accession>Q21GU5</accession>
<dbReference type="EMBL" id="CP000282">
    <property type="protein sequence ID" value="ABD82084.1"/>
    <property type="molecule type" value="Genomic_DNA"/>
</dbReference>
<reference evidence="6 7" key="1">
    <citation type="journal article" date="2008" name="PLoS Genet.">
        <title>Complete genome sequence of the complex carbohydrate-degrading marine bacterium, Saccharophagus degradans strain 2-40 T.</title>
        <authorList>
            <person name="Weiner R.M."/>
            <person name="Taylor L.E.II."/>
            <person name="Henrissat B."/>
            <person name="Hauser L."/>
            <person name="Land M."/>
            <person name="Coutinho P.M."/>
            <person name="Rancurel C."/>
            <person name="Saunders E.H."/>
            <person name="Longmire A.G."/>
            <person name="Zhang H."/>
            <person name="Bayer E.A."/>
            <person name="Gilbert H.J."/>
            <person name="Larimer F."/>
            <person name="Zhulin I.B."/>
            <person name="Ekborg N.A."/>
            <person name="Lamed R."/>
            <person name="Richardson P.M."/>
            <person name="Borovok I."/>
            <person name="Hutcheson S."/>
        </authorList>
    </citation>
    <scope>NUCLEOTIDE SEQUENCE [LARGE SCALE GENOMIC DNA]</scope>
    <source>
        <strain evidence="7">2-40 / ATCC 43961 / DSM 17024</strain>
    </source>
</reference>
<dbReference type="EC" id="3.2.1.89" evidence="4"/>
<dbReference type="STRING" id="203122.Sde_2827"/>
<sequence length="650" mass="71150">MKTKIIQLFLLALTCSFMASCGGASDSNPPPVTEPEPQPEQEPEQEPEAEPEAEPVAFYFGNDLSYVNEMEDCGAVYKDAGSVVDPYEVIANHGGNLVRVRHWNDPYWQALITQPESVAANWKANYSGLEDVTETIRRSKAAGMEVLLDFHFSDIWADPGRQTTPRAWENDFGDEDAMAAHIYDYVTSVLTGLNDEGLMPELIQIGNESNSGMMTTQNLIIEMNDAGTGLNVSKGGQTNYSDQYVARMYNSAISAVRDISEGMTNAPRIAIHVAGADKAVAFFDKLKSIGVTDIDIAGFSFYYGWEQAPIEDVASMIATLKERHPNLDPLMLETGYLWDEENIDSLGNIIGIADPAYLPVSKQNQLKYLTDLSQAVADAGGIGVVFWEPSWVSTECRTPWGQGSSHEHVAYFDHRDGLNFHIGGQWMEVTKLSETPEAGLATTFRVDMTGQDTSAGVFIRGAFTEDTLQPMLYEGENIYSYTTHIQAAQSGSYHYAIGLKNGTRETVPSECANPEDTLNRLYTVGENGEQLVTAVWASCDVFDPQAAGPTTLTLNVDMTGVDVSGGVYVAGDLNAWTITELTQVGASAIYTISYDLAVGAEGGYYFLNGSDWGDRETIPEECVGYYDADRGFLVEEQSPQVLDLVWSSCQ</sequence>
<dbReference type="RefSeq" id="WP_011469300.1">
    <property type="nucleotide sequence ID" value="NC_007912.1"/>
</dbReference>
<dbReference type="InterPro" id="IPR017853">
    <property type="entry name" value="GH"/>
</dbReference>
<evidence type="ECO:0000256" key="1">
    <source>
        <dbReference type="ARBA" id="ARBA00010687"/>
    </source>
</evidence>
<dbReference type="AlphaFoldDB" id="Q21GU5"/>
<name>Q21GU5_SACD2</name>
<dbReference type="CAZy" id="GH53">
    <property type="family name" value="Glycoside Hydrolase Family 53"/>
</dbReference>
<evidence type="ECO:0000256" key="3">
    <source>
        <dbReference type="ARBA" id="ARBA00023295"/>
    </source>
</evidence>
<evidence type="ECO:0000256" key="2">
    <source>
        <dbReference type="ARBA" id="ARBA00022801"/>
    </source>
</evidence>
<dbReference type="GO" id="GO:0031218">
    <property type="term" value="F:arabinogalactan endo-1,4-beta-galactosidase activity"/>
    <property type="evidence" value="ECO:0007669"/>
    <property type="project" value="UniProtKB-EC"/>
</dbReference>
<dbReference type="eggNOG" id="COG3867">
    <property type="taxonomic scope" value="Bacteria"/>
</dbReference>
<dbReference type="KEGG" id="sde:Sde_2827"/>
<dbReference type="GO" id="GO:0045490">
    <property type="term" value="P:pectin catabolic process"/>
    <property type="evidence" value="ECO:0007669"/>
    <property type="project" value="TreeGrafter"/>
</dbReference>
<evidence type="ECO:0000256" key="4">
    <source>
        <dbReference type="RuleBase" id="RU361192"/>
    </source>
</evidence>
<dbReference type="InterPro" id="IPR011683">
    <property type="entry name" value="Glyco_hydro_53"/>
</dbReference>
<feature type="region of interest" description="Disordered" evidence="5">
    <location>
        <begin position="24"/>
        <end position="52"/>
    </location>
</feature>
<evidence type="ECO:0000256" key="5">
    <source>
        <dbReference type="SAM" id="MobiDB-lite"/>
    </source>
</evidence>
<dbReference type="Gene3D" id="3.20.20.80">
    <property type="entry name" value="Glycosidases"/>
    <property type="match status" value="1"/>
</dbReference>
<dbReference type="Proteomes" id="UP000001947">
    <property type="component" value="Chromosome"/>
</dbReference>
<dbReference type="PANTHER" id="PTHR34983">
    <property type="entry name" value="ARABINOGALACTAN ENDO-BETA-1,4-GALACTANASE A"/>
    <property type="match status" value="1"/>
</dbReference>
<comment type="catalytic activity">
    <reaction evidence="4">
        <text>The enzyme specifically hydrolyzes (1-&gt;4)-beta-D-galactosidic linkages in type I arabinogalactans.</text>
        <dbReference type="EC" id="3.2.1.89"/>
    </reaction>
</comment>